<evidence type="ECO:0000313" key="3">
    <source>
        <dbReference type="Proteomes" id="UP000028725"/>
    </source>
</evidence>
<evidence type="ECO:0000256" key="1">
    <source>
        <dbReference type="SAM" id="MobiDB-lite"/>
    </source>
</evidence>
<keyword evidence="3" id="KW-1185">Reference proteome</keyword>
<gene>
    <name evidence="2" type="ORF">DB31_7881</name>
</gene>
<name>A0A085WLT1_9BACT</name>
<dbReference type="PATRIC" id="fig|394096.3.peg.3920"/>
<reference evidence="2 3" key="1">
    <citation type="submission" date="2014-04" db="EMBL/GenBank/DDBJ databases">
        <title>Genome assembly of Hyalangium minutum DSM 14724.</title>
        <authorList>
            <person name="Sharma G."/>
            <person name="Subramanian S."/>
        </authorList>
    </citation>
    <scope>NUCLEOTIDE SEQUENCE [LARGE SCALE GENOMIC DNA]</scope>
    <source>
        <strain evidence="2 3">DSM 14724</strain>
    </source>
</reference>
<proteinExistence type="predicted"/>
<dbReference type="Proteomes" id="UP000028725">
    <property type="component" value="Unassembled WGS sequence"/>
</dbReference>
<dbReference type="STRING" id="394096.DB31_7881"/>
<comment type="caution">
    <text evidence="2">The sequence shown here is derived from an EMBL/GenBank/DDBJ whole genome shotgun (WGS) entry which is preliminary data.</text>
</comment>
<dbReference type="AlphaFoldDB" id="A0A085WLT1"/>
<protein>
    <submittedName>
        <fullName evidence="2">Uncharacterized protein</fullName>
    </submittedName>
</protein>
<accession>A0A085WLT1</accession>
<dbReference type="EMBL" id="JMCB01000006">
    <property type="protein sequence ID" value="KFE68644.1"/>
    <property type="molecule type" value="Genomic_DNA"/>
</dbReference>
<organism evidence="2 3">
    <name type="scientific">Hyalangium minutum</name>
    <dbReference type="NCBI Taxonomy" id="394096"/>
    <lineage>
        <taxon>Bacteria</taxon>
        <taxon>Pseudomonadati</taxon>
        <taxon>Myxococcota</taxon>
        <taxon>Myxococcia</taxon>
        <taxon>Myxococcales</taxon>
        <taxon>Cystobacterineae</taxon>
        <taxon>Archangiaceae</taxon>
        <taxon>Hyalangium</taxon>
    </lineage>
</organism>
<evidence type="ECO:0000313" key="2">
    <source>
        <dbReference type="EMBL" id="KFE68644.1"/>
    </source>
</evidence>
<sequence>MSQDTSPRPKRGLKRPVEVVRAELLKDADTKRIAKAVGMSLEDYVELVLKYAQDKDKEPEVHVVSDEELKKNGFNVVTAEEAGKMLVAIAKGEFGVDQSFQNSEFEASSGPKGPSLTGDKK</sequence>
<dbReference type="RefSeq" id="WP_240486762.1">
    <property type="nucleotide sequence ID" value="NZ_JMCB01000006.1"/>
</dbReference>
<feature type="region of interest" description="Disordered" evidence="1">
    <location>
        <begin position="102"/>
        <end position="121"/>
    </location>
</feature>